<keyword evidence="3 5" id="KW-1133">Transmembrane helix</keyword>
<accession>A0A433HWR0</accession>
<evidence type="ECO:0000313" key="6">
    <source>
        <dbReference type="EMBL" id="RUQ32727.1"/>
    </source>
</evidence>
<sequence length="436" mass="48318">MSDTNLKPEISPRIQPKKNIFKEVMKSYGPGIIAVLSWLGAGDLVNASISGANYGYALMWVLALSLLIRFVITNIMSRYQLCNNEGLTILEGFTKLHRFYPYFLGAYALIMAHLFNSYMIKGVGEVFAWLFHFGHPFMWSIIAVLTGVFVIGKDIYNSIENLMKVLLAIMTFSFIGLAIWSTPDVGGILKGTIGFSIPKDEGFYGAFLMAVSLTGAVAGSIANFLYPYFMKDKGWISPIHKRLQRNDLLFAIIMAIVINLSIWIVGAEILRPNGIQVNTIGDLADALSLHLGYVGSLIFYLGVFGALYSSIIGFAAGFPKLIIDSIHKIKPERREKFGEKLENDPWFKWFSLFILISPLIWSVPGAPGFVSLVVFVNILSVVGLPVISVGLLILSNQKKLLGKYTNNWFENILLTATTILAIYSSITLAQDIISKL</sequence>
<dbReference type="Pfam" id="PF01566">
    <property type="entry name" value="Nramp"/>
    <property type="match status" value="1"/>
</dbReference>
<dbReference type="PANTHER" id="PTHR11706">
    <property type="entry name" value="SOLUTE CARRIER PROTEIN FAMILY 11 MEMBER"/>
    <property type="match status" value="1"/>
</dbReference>
<organism evidence="6 7">
    <name type="scientific">Peribacillus cavernae</name>
    <dbReference type="NCBI Taxonomy" id="1674310"/>
    <lineage>
        <taxon>Bacteria</taxon>
        <taxon>Bacillati</taxon>
        <taxon>Bacillota</taxon>
        <taxon>Bacilli</taxon>
        <taxon>Bacillales</taxon>
        <taxon>Bacillaceae</taxon>
        <taxon>Peribacillus</taxon>
    </lineage>
</organism>
<keyword evidence="2 5" id="KW-0812">Transmembrane</keyword>
<feature type="transmembrane region" description="Helical" evidence="5">
    <location>
        <begin position="162"/>
        <end position="182"/>
    </location>
</feature>
<feature type="transmembrane region" description="Helical" evidence="5">
    <location>
        <begin position="407"/>
        <end position="426"/>
    </location>
</feature>
<feature type="transmembrane region" description="Helical" evidence="5">
    <location>
        <begin position="297"/>
        <end position="323"/>
    </location>
</feature>
<gene>
    <name evidence="6" type="ORF">ELQ35_01165</name>
</gene>
<dbReference type="AlphaFoldDB" id="A0A433HWR0"/>
<dbReference type="EMBL" id="RYZZ01000001">
    <property type="protein sequence ID" value="RUQ32727.1"/>
    <property type="molecule type" value="Genomic_DNA"/>
</dbReference>
<dbReference type="GO" id="GO:0005384">
    <property type="term" value="F:manganese ion transmembrane transporter activity"/>
    <property type="evidence" value="ECO:0007669"/>
    <property type="project" value="TreeGrafter"/>
</dbReference>
<name>A0A433HWR0_9BACI</name>
<evidence type="ECO:0000256" key="3">
    <source>
        <dbReference type="ARBA" id="ARBA00022989"/>
    </source>
</evidence>
<dbReference type="NCBIfam" id="NF037982">
    <property type="entry name" value="Nramp_1"/>
    <property type="match status" value="1"/>
</dbReference>
<reference evidence="6 7" key="1">
    <citation type="submission" date="2018-12" db="EMBL/GenBank/DDBJ databases">
        <title>Bacillus chawlae sp. nov., Bacillus glennii sp. nov., and Bacillus saganii sp. nov. Isolated from the Vehicle Assembly Building at Kennedy Space Center where the Viking Spacecraft were Assembled.</title>
        <authorList>
            <person name="Seuylemezian A."/>
            <person name="Vaishampayan P."/>
        </authorList>
    </citation>
    <scope>NUCLEOTIDE SEQUENCE [LARGE SCALE GENOMIC DNA]</scope>
    <source>
        <strain evidence="6 7">L5</strain>
    </source>
</reference>
<evidence type="ECO:0000313" key="7">
    <source>
        <dbReference type="Proteomes" id="UP000267430"/>
    </source>
</evidence>
<comment type="caution">
    <text evidence="6">The sequence shown here is derived from an EMBL/GenBank/DDBJ whole genome shotgun (WGS) entry which is preliminary data.</text>
</comment>
<dbReference type="RefSeq" id="WP_126863018.1">
    <property type="nucleotide sequence ID" value="NZ_JAUSTX010000003.1"/>
</dbReference>
<feature type="transmembrane region" description="Helical" evidence="5">
    <location>
        <begin position="346"/>
        <end position="363"/>
    </location>
</feature>
<feature type="transmembrane region" description="Helical" evidence="5">
    <location>
        <begin position="369"/>
        <end position="395"/>
    </location>
</feature>
<dbReference type="Proteomes" id="UP000267430">
    <property type="component" value="Unassembled WGS sequence"/>
</dbReference>
<dbReference type="GO" id="GO:0015086">
    <property type="term" value="F:cadmium ion transmembrane transporter activity"/>
    <property type="evidence" value="ECO:0007669"/>
    <property type="project" value="TreeGrafter"/>
</dbReference>
<feature type="transmembrane region" description="Helical" evidence="5">
    <location>
        <begin position="126"/>
        <end position="150"/>
    </location>
</feature>
<dbReference type="InterPro" id="IPR001046">
    <property type="entry name" value="NRAMP_fam"/>
</dbReference>
<protein>
    <submittedName>
        <fullName evidence="6">Mn2+/Fe2+ transporter</fullName>
    </submittedName>
</protein>
<evidence type="ECO:0000256" key="1">
    <source>
        <dbReference type="ARBA" id="ARBA00004141"/>
    </source>
</evidence>
<keyword evidence="7" id="KW-1185">Reference proteome</keyword>
<comment type="subcellular location">
    <subcellularLocation>
        <location evidence="1">Membrane</location>
        <topology evidence="1">Multi-pass membrane protein</topology>
    </subcellularLocation>
</comment>
<feature type="transmembrane region" description="Helical" evidence="5">
    <location>
        <begin position="99"/>
        <end position="120"/>
    </location>
</feature>
<feature type="transmembrane region" description="Helical" evidence="5">
    <location>
        <begin position="247"/>
        <end position="266"/>
    </location>
</feature>
<dbReference type="PANTHER" id="PTHR11706:SF3">
    <property type="entry name" value="METAL ION TRANSPORT PROTEIN"/>
    <property type="match status" value="1"/>
</dbReference>
<dbReference type="OrthoDB" id="9787548at2"/>
<proteinExistence type="predicted"/>
<feature type="transmembrane region" description="Helical" evidence="5">
    <location>
        <begin position="20"/>
        <end position="41"/>
    </location>
</feature>
<evidence type="ECO:0000256" key="4">
    <source>
        <dbReference type="ARBA" id="ARBA00023136"/>
    </source>
</evidence>
<dbReference type="GO" id="GO:0005886">
    <property type="term" value="C:plasma membrane"/>
    <property type="evidence" value="ECO:0007669"/>
    <property type="project" value="TreeGrafter"/>
</dbReference>
<feature type="transmembrane region" description="Helical" evidence="5">
    <location>
        <begin position="53"/>
        <end position="72"/>
    </location>
</feature>
<dbReference type="GO" id="GO:0034755">
    <property type="term" value="P:iron ion transmembrane transport"/>
    <property type="evidence" value="ECO:0007669"/>
    <property type="project" value="TreeGrafter"/>
</dbReference>
<evidence type="ECO:0000256" key="2">
    <source>
        <dbReference type="ARBA" id="ARBA00022692"/>
    </source>
</evidence>
<evidence type="ECO:0000256" key="5">
    <source>
        <dbReference type="SAM" id="Phobius"/>
    </source>
</evidence>
<keyword evidence="4 5" id="KW-0472">Membrane</keyword>
<feature type="transmembrane region" description="Helical" evidence="5">
    <location>
        <begin position="202"/>
        <end position="226"/>
    </location>
</feature>